<dbReference type="RefSeq" id="WP_208046632.1">
    <property type="nucleotide sequence ID" value="NZ_JAGDYL010000025.1"/>
</dbReference>
<dbReference type="AlphaFoldDB" id="A0A939RXI8"/>
<reference evidence="1" key="1">
    <citation type="submission" date="2021-03" db="EMBL/GenBank/DDBJ databases">
        <title>Leucobacter chromiisoli sp. nov., isolated from chromium-containing soil of chemical plant.</title>
        <authorList>
            <person name="Xu Z."/>
        </authorList>
    </citation>
    <scope>NUCLEOTIDE SEQUENCE</scope>
    <source>
        <strain evidence="1">A2</strain>
    </source>
</reference>
<sequence>MCKNLFIEWDRDREAFRALATQLTRPPHPSASTWWTTTSKDKSRDAEAQVTHLGDRRSAEFRATANEAFGAHLAGLFELRLPASLCVLDEIYVENHGERAMRAFEQKLLDSDADAAFYWNAKESSEGAWSLLVRRRYLGELPSGIAAGIELRSHLSPGEITPQQNTTLPKIEWVGRS</sequence>
<dbReference type="EMBL" id="JAGDYL010000025">
    <property type="protein sequence ID" value="MBO1806167.1"/>
    <property type="molecule type" value="Genomic_DNA"/>
</dbReference>
<name>A0A939RXI8_9MICO</name>
<evidence type="ECO:0000313" key="1">
    <source>
        <dbReference type="EMBL" id="MBO1806167.1"/>
    </source>
</evidence>
<evidence type="ECO:0000313" key="2">
    <source>
        <dbReference type="Proteomes" id="UP000664398"/>
    </source>
</evidence>
<protein>
    <submittedName>
        <fullName evidence="1">Uncharacterized protein</fullName>
    </submittedName>
</protein>
<gene>
    <name evidence="1" type="ORF">J4H91_12710</name>
</gene>
<comment type="caution">
    <text evidence="1">The sequence shown here is derived from an EMBL/GenBank/DDBJ whole genome shotgun (WGS) entry which is preliminary data.</text>
</comment>
<organism evidence="1 2">
    <name type="scientific">Leucobacter ruminantium</name>
    <dbReference type="NCBI Taxonomy" id="1289170"/>
    <lineage>
        <taxon>Bacteria</taxon>
        <taxon>Bacillati</taxon>
        <taxon>Actinomycetota</taxon>
        <taxon>Actinomycetes</taxon>
        <taxon>Micrococcales</taxon>
        <taxon>Microbacteriaceae</taxon>
        <taxon>Leucobacter</taxon>
    </lineage>
</organism>
<dbReference type="Proteomes" id="UP000664398">
    <property type="component" value="Unassembled WGS sequence"/>
</dbReference>
<keyword evidence="2" id="KW-1185">Reference proteome</keyword>
<proteinExistence type="predicted"/>
<accession>A0A939RXI8</accession>